<gene>
    <name evidence="2" type="ORF">NEMVEDRAFT_v1g225065</name>
</gene>
<dbReference type="EMBL" id="DS475965">
    <property type="protein sequence ID" value="EDO26409.1"/>
    <property type="molecule type" value="Genomic_DNA"/>
</dbReference>
<name>A8DV51_NEMVE</name>
<evidence type="ECO:0000256" key="1">
    <source>
        <dbReference type="SAM" id="MobiDB-lite"/>
    </source>
</evidence>
<feature type="region of interest" description="Disordered" evidence="1">
    <location>
        <begin position="594"/>
        <end position="634"/>
    </location>
</feature>
<dbReference type="Proteomes" id="UP000001593">
    <property type="component" value="Unassembled WGS sequence"/>
</dbReference>
<organism evidence="2 3">
    <name type="scientific">Nematostella vectensis</name>
    <name type="common">Starlet sea anemone</name>
    <dbReference type="NCBI Taxonomy" id="45351"/>
    <lineage>
        <taxon>Eukaryota</taxon>
        <taxon>Metazoa</taxon>
        <taxon>Cnidaria</taxon>
        <taxon>Anthozoa</taxon>
        <taxon>Hexacorallia</taxon>
        <taxon>Actiniaria</taxon>
        <taxon>Edwardsiidae</taxon>
        <taxon>Nematostella</taxon>
    </lineage>
</organism>
<reference evidence="2 3" key="1">
    <citation type="journal article" date="2007" name="Science">
        <title>Sea anemone genome reveals ancestral eumetazoan gene repertoire and genomic organization.</title>
        <authorList>
            <person name="Putnam N.H."/>
            <person name="Srivastava M."/>
            <person name="Hellsten U."/>
            <person name="Dirks B."/>
            <person name="Chapman J."/>
            <person name="Salamov A."/>
            <person name="Terry A."/>
            <person name="Shapiro H."/>
            <person name="Lindquist E."/>
            <person name="Kapitonov V.V."/>
            <person name="Jurka J."/>
            <person name="Genikhovich G."/>
            <person name="Grigoriev I.V."/>
            <person name="Lucas S.M."/>
            <person name="Steele R.E."/>
            <person name="Finnerty J.R."/>
            <person name="Technau U."/>
            <person name="Martindale M.Q."/>
            <person name="Rokhsar D.S."/>
        </authorList>
    </citation>
    <scope>NUCLEOTIDE SEQUENCE [LARGE SCALE GENOMIC DNA]</scope>
    <source>
        <strain evidence="3">CH2 X CH6</strain>
    </source>
</reference>
<evidence type="ECO:0000313" key="2">
    <source>
        <dbReference type="EMBL" id="EDO26409.1"/>
    </source>
</evidence>
<dbReference type="AlphaFoldDB" id="A8DV51"/>
<evidence type="ECO:0000313" key="3">
    <source>
        <dbReference type="Proteomes" id="UP000001593"/>
    </source>
</evidence>
<accession>A8DV51</accession>
<dbReference type="HOGENOM" id="CLU_493739_0_0_1"/>
<keyword evidence="3" id="KW-1185">Reference proteome</keyword>
<protein>
    <submittedName>
        <fullName evidence="2">Uncharacterized protein</fullName>
    </submittedName>
</protein>
<proteinExistence type="predicted"/>
<feature type="compositionally biased region" description="Polar residues" evidence="1">
    <location>
        <begin position="594"/>
        <end position="604"/>
    </location>
</feature>
<feature type="region of interest" description="Disordered" evidence="1">
    <location>
        <begin position="484"/>
        <end position="508"/>
    </location>
</feature>
<sequence>MAKINRLTQKPLTLEQEKVSPKTLSKKFKKVSGISDSIHYLFSDDKRLTKGVKKTQSMVQHECFLVFILEYFSARKILKQKKMHTRYACSFFATTSYKFAGRSELQLKDSGRSLLANPLISLNEGIKNAQVVLLNYEKSKYKCYSLYRVSLWYFWCYLILPRCSIQITPDGTATNQGRVRDPLSWRDYEYALRPISTLQQPPNPPQSRRIRRPEYLPQPHVSQAQLSPGGTPYMYGGPYRSAPTYPVLVQQKRLDRSPCHVTMGPHAGQYIMQAPFSGIPVARGAIPCIPNVALNGVVNQTTVASAARACAISQGQEEVVPAVSQGVVEATSPSQQSLYDFGECPAWLTDLLEGDDEKTVSSEATDELPLPDPHAIEELLALMDEVKSPATGSLIAPACETNHISIQAGEVDNTAAHPNNTYKFSIADCSTLEELLAPADKVSTVAEPVDSQQDLKAEPDETPFPETSTMRELLALADEVSTAAEGSTVPVGSQQVSEAAQEEAPLPDPSTMQEILSLVGEVTSAVESGDSSSNASFVEYIEEVIEKGTVPSFTTPTVYQSPTVTAQVWFSPYTCTYMNMSAELASVFSSSVAPWPLSSTSVPEVTSRKRRRSQKINEEKTKRRRTGDKWGVPQ</sequence>
<dbReference type="InParanoid" id="A8DV51"/>